<keyword evidence="4" id="KW-0256">Endoplasmic reticulum</keyword>
<keyword evidence="7" id="KW-0472">Membrane</keyword>
<evidence type="ECO:0000256" key="6">
    <source>
        <dbReference type="ARBA" id="ARBA00022989"/>
    </source>
</evidence>
<gene>
    <name evidence="12" type="ORF">EW146_g6266</name>
</gene>
<comment type="subcellular location">
    <subcellularLocation>
        <location evidence="1">Endoplasmic reticulum membrane</location>
        <topology evidence="1">Single-pass type II membrane protein</topology>
    </subcellularLocation>
</comment>
<keyword evidence="3" id="KW-0812">Transmembrane</keyword>
<evidence type="ECO:0000313" key="13">
    <source>
        <dbReference type="Proteomes" id="UP000310158"/>
    </source>
</evidence>
<name>A0A4S4LP25_9AGAM</name>
<evidence type="ECO:0000256" key="7">
    <source>
        <dbReference type="ARBA" id="ARBA00023136"/>
    </source>
</evidence>
<keyword evidence="6" id="KW-1133">Transmembrane helix</keyword>
<dbReference type="PANTHER" id="PTHR12804:SF0">
    <property type="entry name" value="SIGNAL PEPTIDASE COMPLEX SUBUNIT 3"/>
    <property type="match status" value="1"/>
</dbReference>
<accession>A0A4S4LP25</accession>
<evidence type="ECO:0000256" key="3">
    <source>
        <dbReference type="ARBA" id="ARBA00022692"/>
    </source>
</evidence>
<proteinExistence type="inferred from homology"/>
<dbReference type="EMBL" id="SGPL01000308">
    <property type="protein sequence ID" value="THH14026.1"/>
    <property type="molecule type" value="Genomic_DNA"/>
</dbReference>
<dbReference type="Proteomes" id="UP000310158">
    <property type="component" value="Unassembled WGS sequence"/>
</dbReference>
<evidence type="ECO:0000256" key="10">
    <source>
        <dbReference type="ARBA" id="ARBA00045670"/>
    </source>
</evidence>
<sequence length="230" mass="26413">MRSYSPFSENRDANPSPDFKNNAPLTHWHAQSRVHIVKPLNATSKPEDLTPLFNWNTKQLFLYIGAEYTNGQGVSPFRSNPPAILIIDSRMRHSSRAPNRRHEYKYLDTEVPDVERGRLCGASLLLARLLILGRWSTCARSILTLMRFDLVKNEVVVWDRIVRRKEDALVSVRGKNKYPFRDLSHKFKDALPAHYSLKYNVMPYIGVLTYGEAARTDASVAFPEARERVA</sequence>
<organism evidence="12 13">
    <name type="scientific">Bondarzewia mesenterica</name>
    <dbReference type="NCBI Taxonomy" id="1095465"/>
    <lineage>
        <taxon>Eukaryota</taxon>
        <taxon>Fungi</taxon>
        <taxon>Dikarya</taxon>
        <taxon>Basidiomycota</taxon>
        <taxon>Agaricomycotina</taxon>
        <taxon>Agaricomycetes</taxon>
        <taxon>Russulales</taxon>
        <taxon>Bondarzewiaceae</taxon>
        <taxon>Bondarzewia</taxon>
    </lineage>
</organism>
<keyword evidence="5" id="KW-0735">Signal-anchor</keyword>
<evidence type="ECO:0000256" key="8">
    <source>
        <dbReference type="ARBA" id="ARBA00029556"/>
    </source>
</evidence>
<dbReference type="OrthoDB" id="10261524at2759"/>
<dbReference type="GO" id="GO:0005787">
    <property type="term" value="C:signal peptidase complex"/>
    <property type="evidence" value="ECO:0007669"/>
    <property type="project" value="InterPro"/>
</dbReference>
<evidence type="ECO:0000256" key="11">
    <source>
        <dbReference type="SAM" id="MobiDB-lite"/>
    </source>
</evidence>
<evidence type="ECO:0000256" key="9">
    <source>
        <dbReference type="ARBA" id="ARBA00033146"/>
    </source>
</evidence>
<evidence type="ECO:0000256" key="2">
    <source>
        <dbReference type="ARBA" id="ARBA00009289"/>
    </source>
</evidence>
<evidence type="ECO:0000256" key="1">
    <source>
        <dbReference type="ARBA" id="ARBA00004648"/>
    </source>
</evidence>
<evidence type="ECO:0000256" key="4">
    <source>
        <dbReference type="ARBA" id="ARBA00022824"/>
    </source>
</evidence>
<reference evidence="12 13" key="1">
    <citation type="submission" date="2019-02" db="EMBL/GenBank/DDBJ databases">
        <title>Genome sequencing of the rare red list fungi Bondarzewia mesenterica.</title>
        <authorList>
            <person name="Buettner E."/>
            <person name="Kellner H."/>
        </authorList>
    </citation>
    <scope>NUCLEOTIDE SEQUENCE [LARGE SCALE GENOMIC DNA]</scope>
    <source>
        <strain evidence="12 13">DSM 108281</strain>
    </source>
</reference>
<comment type="function">
    <text evidence="10">Essential component of the signal peptidase complex (SPC) which catalyzes the cleavage of N-terminal signal sequences from nascent proteins as they are translocated into the lumen of the endoplasmic reticulum. Essential for the SPC catalytic activity, possibly by stabilizing and positioning the active center of the complex close to the lumenal surface. Essential for viability.</text>
</comment>
<evidence type="ECO:0000313" key="12">
    <source>
        <dbReference type="EMBL" id="THH14026.1"/>
    </source>
</evidence>
<dbReference type="PANTHER" id="PTHR12804">
    <property type="entry name" value="MICROSOMAL SIGNAL PEPTIDASE 23 KD SUBUNIT SPC22/23"/>
    <property type="match status" value="1"/>
</dbReference>
<comment type="similarity">
    <text evidence="2">Belongs to the SPCS3 family.</text>
</comment>
<keyword evidence="13" id="KW-1185">Reference proteome</keyword>
<protein>
    <recommendedName>
        <fullName evidence="8">Signal peptidase complex subunit 3</fullName>
    </recommendedName>
    <alternativeName>
        <fullName evidence="9">Microsomal signal peptidase subunit 3</fullName>
    </alternativeName>
</protein>
<dbReference type="InterPro" id="IPR007653">
    <property type="entry name" value="SPC3"/>
</dbReference>
<feature type="region of interest" description="Disordered" evidence="11">
    <location>
        <begin position="1"/>
        <end position="24"/>
    </location>
</feature>
<dbReference type="GO" id="GO:0006465">
    <property type="term" value="P:signal peptide processing"/>
    <property type="evidence" value="ECO:0007669"/>
    <property type="project" value="InterPro"/>
</dbReference>
<dbReference type="GO" id="GO:0045047">
    <property type="term" value="P:protein targeting to ER"/>
    <property type="evidence" value="ECO:0007669"/>
    <property type="project" value="TreeGrafter"/>
</dbReference>
<dbReference type="Pfam" id="PF04573">
    <property type="entry name" value="SPC22"/>
    <property type="match status" value="2"/>
</dbReference>
<evidence type="ECO:0000256" key="5">
    <source>
        <dbReference type="ARBA" id="ARBA00022968"/>
    </source>
</evidence>
<dbReference type="AlphaFoldDB" id="A0A4S4LP25"/>
<comment type="caution">
    <text evidence="12">The sequence shown here is derived from an EMBL/GenBank/DDBJ whole genome shotgun (WGS) entry which is preliminary data.</text>
</comment>